<dbReference type="EMBL" id="JBEZVE010000027">
    <property type="protein sequence ID" value="MEU3786266.1"/>
    <property type="molecule type" value="Genomic_DNA"/>
</dbReference>
<gene>
    <name evidence="2" type="ORF">AB0E89_37985</name>
</gene>
<reference evidence="2 3" key="1">
    <citation type="submission" date="2024-06" db="EMBL/GenBank/DDBJ databases">
        <title>The Natural Products Discovery Center: Release of the First 8490 Sequenced Strains for Exploring Actinobacteria Biosynthetic Diversity.</title>
        <authorList>
            <person name="Kalkreuter E."/>
            <person name="Kautsar S.A."/>
            <person name="Yang D."/>
            <person name="Bader C.D."/>
            <person name="Teijaro C.N."/>
            <person name="Fluegel L."/>
            <person name="Davis C.M."/>
            <person name="Simpson J.R."/>
            <person name="Lauterbach L."/>
            <person name="Steele A.D."/>
            <person name="Gui C."/>
            <person name="Meng S."/>
            <person name="Li G."/>
            <person name="Viehrig K."/>
            <person name="Ye F."/>
            <person name="Su P."/>
            <person name="Kiefer A.F."/>
            <person name="Nichols A."/>
            <person name="Cepeda A.J."/>
            <person name="Yan W."/>
            <person name="Fan B."/>
            <person name="Jiang Y."/>
            <person name="Adhikari A."/>
            <person name="Zheng C.-J."/>
            <person name="Schuster L."/>
            <person name="Cowan T.M."/>
            <person name="Smanski M.J."/>
            <person name="Chevrette M.G."/>
            <person name="De Carvalho L.P.S."/>
            <person name="Shen B."/>
        </authorList>
    </citation>
    <scope>NUCLEOTIDE SEQUENCE [LARGE SCALE GENOMIC DNA]</scope>
    <source>
        <strain evidence="2 3">NPDC033843</strain>
    </source>
</reference>
<proteinExistence type="predicted"/>
<dbReference type="Proteomes" id="UP001550739">
    <property type="component" value="Unassembled WGS sequence"/>
</dbReference>
<dbReference type="PROSITE" id="PS51257">
    <property type="entry name" value="PROKAR_LIPOPROTEIN"/>
    <property type="match status" value="1"/>
</dbReference>
<dbReference type="RefSeq" id="WP_361708202.1">
    <property type="nucleotide sequence ID" value="NZ_JBEZVE010000027.1"/>
</dbReference>
<feature type="chain" id="PRO_5045335669" description="Lipoprotein" evidence="1">
    <location>
        <begin position="29"/>
        <end position="73"/>
    </location>
</feature>
<sequence>MPTRPTPRTRVRLLAAALTAVAALALTACNDGQGLRDEGPSSARTLKGLVRLAAYGVGDAPTRCHAEPPSGNS</sequence>
<feature type="signal peptide" evidence="1">
    <location>
        <begin position="1"/>
        <end position="28"/>
    </location>
</feature>
<evidence type="ECO:0008006" key="4">
    <source>
        <dbReference type="Google" id="ProtNLM"/>
    </source>
</evidence>
<organism evidence="2 3">
    <name type="scientific">Streptomyces sp. 900129855</name>
    <dbReference type="NCBI Taxonomy" id="3155129"/>
    <lineage>
        <taxon>Bacteria</taxon>
        <taxon>Bacillati</taxon>
        <taxon>Actinomycetota</taxon>
        <taxon>Actinomycetes</taxon>
        <taxon>Kitasatosporales</taxon>
        <taxon>Streptomycetaceae</taxon>
        <taxon>Streptomyces</taxon>
    </lineage>
</organism>
<comment type="caution">
    <text evidence="2">The sequence shown here is derived from an EMBL/GenBank/DDBJ whole genome shotgun (WGS) entry which is preliminary data.</text>
</comment>
<keyword evidence="3" id="KW-1185">Reference proteome</keyword>
<evidence type="ECO:0000313" key="3">
    <source>
        <dbReference type="Proteomes" id="UP001550739"/>
    </source>
</evidence>
<evidence type="ECO:0000256" key="1">
    <source>
        <dbReference type="SAM" id="SignalP"/>
    </source>
</evidence>
<evidence type="ECO:0000313" key="2">
    <source>
        <dbReference type="EMBL" id="MEU3786266.1"/>
    </source>
</evidence>
<name>A0ABV2ZUM2_9ACTN</name>
<accession>A0ABV2ZUM2</accession>
<protein>
    <recommendedName>
        <fullName evidence="4">Lipoprotein</fullName>
    </recommendedName>
</protein>
<keyword evidence="1" id="KW-0732">Signal</keyword>